<protein>
    <submittedName>
        <fullName evidence="1">Uncharacterized protein</fullName>
    </submittedName>
</protein>
<proteinExistence type="predicted"/>
<accession>X1AB46</accession>
<organism evidence="1">
    <name type="scientific">marine sediment metagenome</name>
    <dbReference type="NCBI Taxonomy" id="412755"/>
    <lineage>
        <taxon>unclassified sequences</taxon>
        <taxon>metagenomes</taxon>
        <taxon>ecological metagenomes</taxon>
    </lineage>
</organism>
<dbReference type="EMBL" id="BART01012273">
    <property type="protein sequence ID" value="GAG79004.1"/>
    <property type="molecule type" value="Genomic_DNA"/>
</dbReference>
<reference evidence="1" key="1">
    <citation type="journal article" date="2014" name="Front. Microbiol.">
        <title>High frequency of phylogenetically diverse reductive dehalogenase-homologous genes in deep subseafloor sedimentary metagenomes.</title>
        <authorList>
            <person name="Kawai M."/>
            <person name="Futagami T."/>
            <person name="Toyoda A."/>
            <person name="Takaki Y."/>
            <person name="Nishi S."/>
            <person name="Hori S."/>
            <person name="Arai W."/>
            <person name="Tsubouchi T."/>
            <person name="Morono Y."/>
            <person name="Uchiyama I."/>
            <person name="Ito T."/>
            <person name="Fujiyama A."/>
            <person name="Inagaki F."/>
            <person name="Takami H."/>
        </authorList>
    </citation>
    <scope>NUCLEOTIDE SEQUENCE</scope>
    <source>
        <strain evidence="1">Expedition CK06-06</strain>
    </source>
</reference>
<comment type="caution">
    <text evidence="1">The sequence shown here is derived from an EMBL/GenBank/DDBJ whole genome shotgun (WGS) entry which is preliminary data.</text>
</comment>
<evidence type="ECO:0000313" key="1">
    <source>
        <dbReference type="EMBL" id="GAG79004.1"/>
    </source>
</evidence>
<feature type="non-terminal residue" evidence="1">
    <location>
        <position position="1"/>
    </location>
</feature>
<dbReference type="AlphaFoldDB" id="X1AB46"/>
<gene>
    <name evidence="1" type="ORF">S01H4_25714</name>
</gene>
<sequence length="69" mass="7884">ATIKFEIECGEKTCAVEPGKFCEYTRVPANGNAYCAMLSSPGKFDRKLLQESEPRGWLMRHKECLKRTE</sequence>
<name>X1AB46_9ZZZZ</name>